<dbReference type="OrthoDB" id="9776839at2"/>
<organism evidence="2 3">
    <name type="scientific">Melghirimyces profundicolus</name>
    <dbReference type="NCBI Taxonomy" id="1242148"/>
    <lineage>
        <taxon>Bacteria</taxon>
        <taxon>Bacillati</taxon>
        <taxon>Bacillota</taxon>
        <taxon>Bacilli</taxon>
        <taxon>Bacillales</taxon>
        <taxon>Thermoactinomycetaceae</taxon>
        <taxon>Melghirimyces</taxon>
    </lineage>
</organism>
<dbReference type="Gene3D" id="3.30.390.30">
    <property type="match status" value="1"/>
</dbReference>
<comment type="caution">
    <text evidence="2">The sequence shown here is derived from an EMBL/GenBank/DDBJ whole genome shotgun (WGS) entry which is preliminary data.</text>
</comment>
<dbReference type="SUPFAM" id="SSF51905">
    <property type="entry name" value="FAD/NAD(P)-binding domain"/>
    <property type="match status" value="1"/>
</dbReference>
<dbReference type="EMBL" id="QBKR01000005">
    <property type="protein sequence ID" value="PTX62472.1"/>
    <property type="molecule type" value="Genomic_DNA"/>
</dbReference>
<name>A0A2T6C2B9_9BACL</name>
<evidence type="ECO:0000259" key="1">
    <source>
        <dbReference type="Pfam" id="PF02852"/>
    </source>
</evidence>
<dbReference type="Proteomes" id="UP000244240">
    <property type="component" value="Unassembled WGS sequence"/>
</dbReference>
<dbReference type="PANTHER" id="PTHR43014">
    <property type="entry name" value="MERCURIC REDUCTASE"/>
    <property type="match status" value="1"/>
</dbReference>
<protein>
    <submittedName>
        <fullName evidence="2">Pyridine nucleotide-disulfide oxidoreductase</fullName>
    </submittedName>
</protein>
<sequence>MRSFAGQDSKSLFLDSSGTVPTNTFGQSDVPHLYVAGDARQTHSAVFSMMEGRTAVLHAMGRKIAPPDYRSTPLSFNDHPQAAAVGDLADGGDNVREIILPLSRNFRSCLFDHEEEGFLKLRWNQEGRLTGASAVGERVAEALTPLGLAIRMRIPLKSMTEFFGAHPSTAEFPFHVLRSQGWLPSEHPPEGERSV</sequence>
<dbReference type="PANTHER" id="PTHR43014:SF2">
    <property type="entry name" value="MERCURIC REDUCTASE"/>
    <property type="match status" value="1"/>
</dbReference>
<gene>
    <name evidence="2" type="ORF">C8P63_10567</name>
</gene>
<accession>A0A2T6C2B9</accession>
<evidence type="ECO:0000313" key="3">
    <source>
        <dbReference type="Proteomes" id="UP000244240"/>
    </source>
</evidence>
<feature type="domain" description="Pyridine nucleotide-disulphide oxidoreductase dimerisation" evidence="1">
    <location>
        <begin position="99"/>
        <end position="171"/>
    </location>
</feature>
<dbReference type="Pfam" id="PF02852">
    <property type="entry name" value="Pyr_redox_dim"/>
    <property type="match status" value="1"/>
</dbReference>
<dbReference type="GO" id="GO:0050660">
    <property type="term" value="F:flavin adenine dinucleotide binding"/>
    <property type="evidence" value="ECO:0007669"/>
    <property type="project" value="TreeGrafter"/>
</dbReference>
<dbReference type="InterPro" id="IPR036188">
    <property type="entry name" value="FAD/NAD-bd_sf"/>
</dbReference>
<dbReference type="GO" id="GO:0003955">
    <property type="term" value="F:NAD(P)H dehydrogenase (quinone) activity"/>
    <property type="evidence" value="ECO:0007669"/>
    <property type="project" value="TreeGrafter"/>
</dbReference>
<keyword evidence="3" id="KW-1185">Reference proteome</keyword>
<reference evidence="2 3" key="1">
    <citation type="submission" date="2018-04" db="EMBL/GenBank/DDBJ databases">
        <title>Genomic Encyclopedia of Archaeal and Bacterial Type Strains, Phase II (KMG-II): from individual species to whole genera.</title>
        <authorList>
            <person name="Goeker M."/>
        </authorList>
    </citation>
    <scope>NUCLEOTIDE SEQUENCE [LARGE SCALE GENOMIC DNA]</scope>
    <source>
        <strain evidence="2 3">DSM 45787</strain>
    </source>
</reference>
<dbReference type="InterPro" id="IPR016156">
    <property type="entry name" value="FAD/NAD-linked_Rdtase_dimer_sf"/>
</dbReference>
<dbReference type="RefSeq" id="WP_108022276.1">
    <property type="nucleotide sequence ID" value="NZ_QBKR01000005.1"/>
</dbReference>
<proteinExistence type="predicted"/>
<evidence type="ECO:0000313" key="2">
    <source>
        <dbReference type="EMBL" id="PTX62472.1"/>
    </source>
</evidence>
<dbReference type="InterPro" id="IPR004099">
    <property type="entry name" value="Pyr_nucl-diS_OxRdtase_dimer"/>
</dbReference>
<dbReference type="SUPFAM" id="SSF55424">
    <property type="entry name" value="FAD/NAD-linked reductases, dimerisation (C-terminal) domain"/>
    <property type="match status" value="1"/>
</dbReference>
<dbReference type="AlphaFoldDB" id="A0A2T6C2B9"/>